<accession>A0A6A6QNZ3</accession>
<gene>
    <name evidence="2" type="ORF">BU16DRAFT_68222</name>
</gene>
<evidence type="ECO:0000313" key="2">
    <source>
        <dbReference type="EMBL" id="KAF2494228.1"/>
    </source>
</evidence>
<reference evidence="2" key="1">
    <citation type="journal article" date="2020" name="Stud. Mycol.">
        <title>101 Dothideomycetes genomes: a test case for predicting lifestyles and emergence of pathogens.</title>
        <authorList>
            <person name="Haridas S."/>
            <person name="Albert R."/>
            <person name="Binder M."/>
            <person name="Bloem J."/>
            <person name="Labutti K."/>
            <person name="Salamov A."/>
            <person name="Andreopoulos B."/>
            <person name="Baker S."/>
            <person name="Barry K."/>
            <person name="Bills G."/>
            <person name="Bluhm B."/>
            <person name="Cannon C."/>
            <person name="Castanera R."/>
            <person name="Culley D."/>
            <person name="Daum C."/>
            <person name="Ezra D."/>
            <person name="Gonzalez J."/>
            <person name="Henrissat B."/>
            <person name="Kuo A."/>
            <person name="Liang C."/>
            <person name="Lipzen A."/>
            <person name="Lutzoni F."/>
            <person name="Magnuson J."/>
            <person name="Mondo S."/>
            <person name="Nolan M."/>
            <person name="Ohm R."/>
            <person name="Pangilinan J."/>
            <person name="Park H.-J."/>
            <person name="Ramirez L."/>
            <person name="Alfaro M."/>
            <person name="Sun H."/>
            <person name="Tritt A."/>
            <person name="Yoshinaga Y."/>
            <person name="Zwiers L.-H."/>
            <person name="Turgeon B."/>
            <person name="Goodwin S."/>
            <person name="Spatafora J."/>
            <person name="Crous P."/>
            <person name="Grigoriev I."/>
        </authorList>
    </citation>
    <scope>NUCLEOTIDE SEQUENCE</scope>
    <source>
        <strain evidence="2">CBS 269.34</strain>
    </source>
</reference>
<evidence type="ECO:0000313" key="3">
    <source>
        <dbReference type="Proteomes" id="UP000799750"/>
    </source>
</evidence>
<dbReference type="EMBL" id="MU004191">
    <property type="protein sequence ID" value="KAF2494228.1"/>
    <property type="molecule type" value="Genomic_DNA"/>
</dbReference>
<organism evidence="2 3">
    <name type="scientific">Lophium mytilinum</name>
    <dbReference type="NCBI Taxonomy" id="390894"/>
    <lineage>
        <taxon>Eukaryota</taxon>
        <taxon>Fungi</taxon>
        <taxon>Dikarya</taxon>
        <taxon>Ascomycota</taxon>
        <taxon>Pezizomycotina</taxon>
        <taxon>Dothideomycetes</taxon>
        <taxon>Pleosporomycetidae</taxon>
        <taxon>Mytilinidiales</taxon>
        <taxon>Mytilinidiaceae</taxon>
        <taxon>Lophium</taxon>
    </lineage>
</organism>
<feature type="region of interest" description="Disordered" evidence="1">
    <location>
        <begin position="1"/>
        <end position="84"/>
    </location>
</feature>
<evidence type="ECO:0000256" key="1">
    <source>
        <dbReference type="SAM" id="MobiDB-lite"/>
    </source>
</evidence>
<dbReference type="AlphaFoldDB" id="A0A6A6QNZ3"/>
<dbReference type="Proteomes" id="UP000799750">
    <property type="component" value="Unassembled WGS sequence"/>
</dbReference>
<name>A0A6A6QNZ3_9PEZI</name>
<protein>
    <submittedName>
        <fullName evidence="2">Uncharacterized protein</fullName>
    </submittedName>
</protein>
<feature type="compositionally biased region" description="Low complexity" evidence="1">
    <location>
        <begin position="58"/>
        <end position="68"/>
    </location>
</feature>
<keyword evidence="3" id="KW-1185">Reference proteome</keyword>
<proteinExistence type="predicted"/>
<sequence length="84" mass="9054">MYGYSVYTRHQNAQRLGSKKSKQPITPTNIKSADPSPPSLTSLSTMQSKSRIMRTGISSPTPSATPSLSLPPLPRAPRPRAGAY</sequence>